<dbReference type="SUPFAM" id="SSF53335">
    <property type="entry name" value="S-adenosyl-L-methionine-dependent methyltransferases"/>
    <property type="match status" value="1"/>
</dbReference>
<protein>
    <recommendedName>
        <fullName evidence="1">Methyltransferase domain-containing protein</fullName>
    </recommendedName>
</protein>
<dbReference type="InterPro" id="IPR025714">
    <property type="entry name" value="Methyltranfer_dom"/>
</dbReference>
<dbReference type="STRING" id="1314777.A0A164MR12"/>
<evidence type="ECO:0000259" key="1">
    <source>
        <dbReference type="Pfam" id="PF13679"/>
    </source>
</evidence>
<sequence length="466" mass="52067">SKISDYLTDLVNYLDSLLPRSLLFSHPIQIATGEQEIDPTWLKWWDWAAEEETGACPHWKVLAQMLFYRFTADDAYDAKAHHVPASIAALVSAVRKLALPRNVFHTYPRSSAISQYQGVSQKKQHEIIQMTSLICSILRGTDIKHVVDIGAGQGYVTMELRRSRPDLHILALDTSDQQTTGAQKHQARFTSKSHPHIFSSNSGSLTRRTVFVTVETLHSSIRSWLHDLNTHDEKTPVLLIGLHACGPLTPTIMKTFLECSTPSPSRSWFAAGQLIIGCCYNLLQEAGKRISRHLAKFAAFANTQTPMLWLSDTAASQDAALALRKVAFRALLAKLVHSVKSSEDAGIGLEPSSGDWVPPRSIGRLPDRVYVDFPTYISRIWTERVLSSRATPQEESTLLRRLEILHLLRCFLGPLVESLLVTDRFVALQETLENMVAGWGEKRTKLINVFDQATGSARNLALLVEP</sequence>
<dbReference type="Pfam" id="PF13679">
    <property type="entry name" value="Methyltransf_32"/>
    <property type="match status" value="1"/>
</dbReference>
<evidence type="ECO:0000313" key="2">
    <source>
        <dbReference type="EMBL" id="KZS86949.1"/>
    </source>
</evidence>
<dbReference type="Gene3D" id="3.40.50.150">
    <property type="entry name" value="Vaccinia Virus protein VP39"/>
    <property type="match status" value="1"/>
</dbReference>
<organism evidence="2 3">
    <name type="scientific">Sistotremastrum niveocremeum HHB9708</name>
    <dbReference type="NCBI Taxonomy" id="1314777"/>
    <lineage>
        <taxon>Eukaryota</taxon>
        <taxon>Fungi</taxon>
        <taxon>Dikarya</taxon>
        <taxon>Basidiomycota</taxon>
        <taxon>Agaricomycotina</taxon>
        <taxon>Agaricomycetes</taxon>
        <taxon>Sistotremastrales</taxon>
        <taxon>Sistotremastraceae</taxon>
        <taxon>Sertulicium</taxon>
        <taxon>Sertulicium niveocremeum</taxon>
    </lineage>
</organism>
<dbReference type="InterPro" id="IPR029063">
    <property type="entry name" value="SAM-dependent_MTases_sf"/>
</dbReference>
<dbReference type="PANTHER" id="PTHR12496:SF0">
    <property type="entry name" value="METHYLTRANSFERASE DOMAIN-CONTAINING PROTEIN"/>
    <property type="match status" value="1"/>
</dbReference>
<gene>
    <name evidence="2" type="ORF">SISNIDRAFT_394024</name>
</gene>
<keyword evidence="3" id="KW-1185">Reference proteome</keyword>
<dbReference type="AlphaFoldDB" id="A0A164MR12"/>
<feature type="non-terminal residue" evidence="2">
    <location>
        <position position="1"/>
    </location>
</feature>
<dbReference type="PANTHER" id="PTHR12496">
    <property type="entry name" value="CGI-41 METHYLTRANSFERASE"/>
    <property type="match status" value="1"/>
</dbReference>
<dbReference type="InterPro" id="IPR052220">
    <property type="entry name" value="METTL25"/>
</dbReference>
<name>A0A164MR12_9AGAM</name>
<proteinExistence type="predicted"/>
<feature type="domain" description="Methyltransferase" evidence="1">
    <location>
        <begin position="122"/>
        <end position="285"/>
    </location>
</feature>
<feature type="non-terminal residue" evidence="2">
    <location>
        <position position="466"/>
    </location>
</feature>
<dbReference type="Proteomes" id="UP000076722">
    <property type="component" value="Unassembled WGS sequence"/>
</dbReference>
<dbReference type="EMBL" id="KV419462">
    <property type="protein sequence ID" value="KZS86949.1"/>
    <property type="molecule type" value="Genomic_DNA"/>
</dbReference>
<dbReference type="OrthoDB" id="10258156at2759"/>
<reference evidence="2 3" key="1">
    <citation type="journal article" date="2016" name="Mol. Biol. Evol.">
        <title>Comparative Genomics of Early-Diverging Mushroom-Forming Fungi Provides Insights into the Origins of Lignocellulose Decay Capabilities.</title>
        <authorList>
            <person name="Nagy L.G."/>
            <person name="Riley R."/>
            <person name="Tritt A."/>
            <person name="Adam C."/>
            <person name="Daum C."/>
            <person name="Floudas D."/>
            <person name="Sun H."/>
            <person name="Yadav J.S."/>
            <person name="Pangilinan J."/>
            <person name="Larsson K.H."/>
            <person name="Matsuura K."/>
            <person name="Barry K."/>
            <person name="Labutti K."/>
            <person name="Kuo R."/>
            <person name="Ohm R.A."/>
            <person name="Bhattacharya S.S."/>
            <person name="Shirouzu T."/>
            <person name="Yoshinaga Y."/>
            <person name="Martin F.M."/>
            <person name="Grigoriev I.V."/>
            <person name="Hibbett D.S."/>
        </authorList>
    </citation>
    <scope>NUCLEOTIDE SEQUENCE [LARGE SCALE GENOMIC DNA]</scope>
    <source>
        <strain evidence="2 3">HHB9708</strain>
    </source>
</reference>
<accession>A0A164MR12</accession>
<evidence type="ECO:0000313" key="3">
    <source>
        <dbReference type="Proteomes" id="UP000076722"/>
    </source>
</evidence>